<dbReference type="Proteomes" id="UP000188342">
    <property type="component" value="Unassembled WGS sequence"/>
</dbReference>
<evidence type="ECO:0008006" key="3">
    <source>
        <dbReference type="Google" id="ProtNLM"/>
    </source>
</evidence>
<dbReference type="Pfam" id="PF22752">
    <property type="entry name" value="DUF488-N3i"/>
    <property type="match status" value="1"/>
</dbReference>
<protein>
    <recommendedName>
        <fullName evidence="3">Uroporphyrin-III c-methyltransferase</fullName>
    </recommendedName>
</protein>
<evidence type="ECO:0000313" key="2">
    <source>
        <dbReference type="Proteomes" id="UP000188342"/>
    </source>
</evidence>
<accession>A0A1R4J111</accession>
<dbReference type="AlphaFoldDB" id="A0A1R4J111"/>
<organism evidence="1 2">
    <name type="scientific">Luteococcus japonicus LSP_Lj1</name>
    <dbReference type="NCBI Taxonomy" id="1255658"/>
    <lineage>
        <taxon>Bacteria</taxon>
        <taxon>Bacillati</taxon>
        <taxon>Actinomycetota</taxon>
        <taxon>Actinomycetes</taxon>
        <taxon>Propionibacteriales</taxon>
        <taxon>Propionibacteriaceae</taxon>
        <taxon>Luteococcus</taxon>
    </lineage>
</organism>
<proteinExistence type="predicted"/>
<dbReference type="PANTHER" id="PTHR36849">
    <property type="entry name" value="CYTOPLASMIC PROTEIN-RELATED"/>
    <property type="match status" value="1"/>
</dbReference>
<dbReference type="RefSeq" id="WP_179110611.1">
    <property type="nucleotide sequence ID" value="NZ_FUKQ01000018.1"/>
</dbReference>
<dbReference type="InterPro" id="IPR052552">
    <property type="entry name" value="YeaO-like"/>
</dbReference>
<gene>
    <name evidence="1" type="ORF">FM114_04895</name>
</gene>
<evidence type="ECO:0000313" key="1">
    <source>
        <dbReference type="EMBL" id="SJN25766.1"/>
    </source>
</evidence>
<name>A0A1R4J111_9ACTN</name>
<dbReference type="PANTHER" id="PTHR36849:SF1">
    <property type="entry name" value="CYTOPLASMIC PROTEIN"/>
    <property type="match status" value="1"/>
</dbReference>
<dbReference type="EMBL" id="FUKQ01000018">
    <property type="protein sequence ID" value="SJN25766.1"/>
    <property type="molecule type" value="Genomic_DNA"/>
</dbReference>
<reference evidence="1 2" key="1">
    <citation type="submission" date="2017-02" db="EMBL/GenBank/DDBJ databases">
        <authorList>
            <person name="Peterson S.W."/>
        </authorList>
    </citation>
    <scope>NUCLEOTIDE SEQUENCE [LARGE SCALE GENOMIC DNA]</scope>
    <source>
        <strain evidence="1 2">LSP_Lj1</strain>
    </source>
</reference>
<sequence length="120" mass="13967">MRQGFRDEEQPDGLRVLVDRVWPRGISKDRAALDLWARDLAPSDGLRRWFHEERGTRHDEFVRRYREQLDGADHDGLPAQLREHEEGLLLTGNKDVGNSHVPVLQEWLRELYPTSGRSSA</sequence>
<keyword evidence="2" id="KW-1185">Reference proteome</keyword>
<dbReference type="STRING" id="1255658.FM114_04895"/>